<dbReference type="STRING" id="645134.A0A0L0HG06"/>
<dbReference type="Pfam" id="PF06859">
    <property type="entry name" value="Bin3"/>
    <property type="match status" value="1"/>
</dbReference>
<evidence type="ECO:0000256" key="2">
    <source>
        <dbReference type="ARBA" id="ARBA00022603"/>
    </source>
</evidence>
<evidence type="ECO:0000256" key="1">
    <source>
        <dbReference type="ARBA" id="ARBA00008361"/>
    </source>
</evidence>
<dbReference type="RefSeq" id="XP_016607763.1">
    <property type="nucleotide sequence ID" value="XM_016753332.1"/>
</dbReference>
<dbReference type="PANTHER" id="PTHR12315">
    <property type="entry name" value="BICOID-INTERACTING PROTEIN RELATED"/>
    <property type="match status" value="1"/>
</dbReference>
<gene>
    <name evidence="8" type="ORF">SPPG_05105</name>
</gene>
<organism evidence="8 9">
    <name type="scientific">Spizellomyces punctatus (strain DAOM BR117)</name>
    <dbReference type="NCBI Taxonomy" id="645134"/>
    <lineage>
        <taxon>Eukaryota</taxon>
        <taxon>Fungi</taxon>
        <taxon>Fungi incertae sedis</taxon>
        <taxon>Chytridiomycota</taxon>
        <taxon>Chytridiomycota incertae sedis</taxon>
        <taxon>Chytridiomycetes</taxon>
        <taxon>Spizellomycetales</taxon>
        <taxon>Spizellomycetaceae</taxon>
        <taxon>Spizellomyces</taxon>
    </lineage>
</organism>
<dbReference type="Pfam" id="PF06325">
    <property type="entry name" value="PrmA"/>
    <property type="match status" value="1"/>
</dbReference>
<dbReference type="SUPFAM" id="SSF53335">
    <property type="entry name" value="S-adenosyl-L-methionine-dependent methyltransferases"/>
    <property type="match status" value="1"/>
</dbReference>
<evidence type="ECO:0000256" key="6">
    <source>
        <dbReference type="RuleBase" id="RU367087"/>
    </source>
</evidence>
<dbReference type="EC" id="2.1.1.-" evidence="6"/>
<reference evidence="8 9" key="1">
    <citation type="submission" date="2009-08" db="EMBL/GenBank/DDBJ databases">
        <title>The Genome Sequence of Spizellomyces punctatus strain DAOM BR117.</title>
        <authorList>
            <consortium name="The Broad Institute Genome Sequencing Platform"/>
            <person name="Russ C."/>
            <person name="Cuomo C."/>
            <person name="Shea T."/>
            <person name="Young S.K."/>
            <person name="Zeng Q."/>
            <person name="Koehrsen M."/>
            <person name="Haas B."/>
            <person name="Borodovsky M."/>
            <person name="Guigo R."/>
            <person name="Alvarado L."/>
            <person name="Berlin A."/>
            <person name="Bochicchio J."/>
            <person name="Borenstein D."/>
            <person name="Chapman S."/>
            <person name="Chen Z."/>
            <person name="Engels R."/>
            <person name="Freedman E."/>
            <person name="Gellesch M."/>
            <person name="Goldberg J."/>
            <person name="Griggs A."/>
            <person name="Gujja S."/>
            <person name="Heiman D."/>
            <person name="Hepburn T."/>
            <person name="Howarth C."/>
            <person name="Jen D."/>
            <person name="Larson L."/>
            <person name="Lewis B."/>
            <person name="Mehta T."/>
            <person name="Park D."/>
            <person name="Pearson M."/>
            <person name="Roberts A."/>
            <person name="Saif S."/>
            <person name="Shenoy N."/>
            <person name="Sisk P."/>
            <person name="Stolte C."/>
            <person name="Sykes S."/>
            <person name="Thomson T."/>
            <person name="Walk T."/>
            <person name="White J."/>
            <person name="Yandava C."/>
            <person name="Burger G."/>
            <person name="Gray M.W."/>
            <person name="Holland P.W.H."/>
            <person name="King N."/>
            <person name="Lang F.B.F."/>
            <person name="Roger A.J."/>
            <person name="Ruiz-Trillo I."/>
            <person name="Lander E."/>
            <person name="Nusbaum C."/>
        </authorList>
    </citation>
    <scope>NUCLEOTIDE SEQUENCE [LARGE SCALE GENOMIC DNA]</scope>
    <source>
        <strain evidence="8 9">DAOM BR117</strain>
    </source>
</reference>
<dbReference type="InterPro" id="IPR024160">
    <property type="entry name" value="BIN3_SAM-bd_dom"/>
</dbReference>
<accession>A0A0L0HG06</accession>
<dbReference type="GO" id="GO:0032259">
    <property type="term" value="P:methylation"/>
    <property type="evidence" value="ECO:0007669"/>
    <property type="project" value="UniProtKB-KW"/>
</dbReference>
<dbReference type="GO" id="GO:0040031">
    <property type="term" value="P:snRNA modification"/>
    <property type="evidence" value="ECO:0007669"/>
    <property type="project" value="TreeGrafter"/>
</dbReference>
<evidence type="ECO:0000256" key="5">
    <source>
        <dbReference type="PROSITE-ProRule" id="PRU00848"/>
    </source>
</evidence>
<comment type="similarity">
    <text evidence="1 6">Belongs to the methyltransferase superfamily.</text>
</comment>
<name>A0A0L0HG06_SPIPD</name>
<keyword evidence="4 5" id="KW-0949">S-adenosyl-L-methionine</keyword>
<dbReference type="CDD" id="cd02440">
    <property type="entry name" value="AdoMet_MTases"/>
    <property type="match status" value="1"/>
</dbReference>
<protein>
    <recommendedName>
        <fullName evidence="6">RNA methyltransferase</fullName>
        <ecNumber evidence="6">2.1.1.-</ecNumber>
    </recommendedName>
</protein>
<evidence type="ECO:0000256" key="4">
    <source>
        <dbReference type="ARBA" id="ARBA00022691"/>
    </source>
</evidence>
<keyword evidence="9" id="KW-1185">Reference proteome</keyword>
<sequence length="373" mass="42098">MTDQMPLNPYLAHLENERSCNSGQRGRRRPAFAPREALGGASRPMLVPDATLRHQNPSNVTEKIKQSNAKNIFPAPKRRPLHSLGNYAHYYSKRVGPLARVDPRLSWFEKSWFAGKKVLDVGCNAGFLTIALGMFFSPAFVEGVDIDPGLVRKARMNLAQRASLVQPVSGDHGLSVETRAEGQMQIDQVAQSSSLDPMDIDQVNLPMSMDLEYFPKSCLLQLGSLPIIAAPPESWSLQPFPLNVRFRCGDWLHEPNPSNTDLKYDVILALSVTKWIHLNHGDDGIKLFFQRCFHSLNSGGLLLLEPQPFDSYRKRGLILSDEMRNNYRNITLKPEDFEKYLVERVNFRRVDHVVASTMNGTKGFCRPLLLCIK</sequence>
<dbReference type="AlphaFoldDB" id="A0A0L0HG06"/>
<dbReference type="OMA" id="KWIHLFH"/>
<evidence type="ECO:0000256" key="3">
    <source>
        <dbReference type="ARBA" id="ARBA00022679"/>
    </source>
</evidence>
<dbReference type="FunCoup" id="A0A0L0HG06">
    <property type="interactions" value="15"/>
</dbReference>
<dbReference type="GO" id="GO:0008173">
    <property type="term" value="F:RNA methyltransferase activity"/>
    <property type="evidence" value="ECO:0007669"/>
    <property type="project" value="UniProtKB-UniRule"/>
</dbReference>
<dbReference type="InParanoid" id="A0A0L0HG06"/>
<dbReference type="EMBL" id="KQ257457">
    <property type="protein sequence ID" value="KNC99723.1"/>
    <property type="molecule type" value="Genomic_DNA"/>
</dbReference>
<dbReference type="OrthoDB" id="540004at2759"/>
<dbReference type="eggNOG" id="KOG2899">
    <property type="taxonomic scope" value="Eukaryota"/>
</dbReference>
<keyword evidence="3 6" id="KW-0808">Transferase</keyword>
<dbReference type="PROSITE" id="PS51515">
    <property type="entry name" value="BIN3_SAM"/>
    <property type="match status" value="1"/>
</dbReference>
<proteinExistence type="inferred from homology"/>
<dbReference type="InterPro" id="IPR039772">
    <property type="entry name" value="Bin3-like"/>
</dbReference>
<dbReference type="GO" id="GO:0017069">
    <property type="term" value="F:snRNA binding"/>
    <property type="evidence" value="ECO:0007669"/>
    <property type="project" value="TreeGrafter"/>
</dbReference>
<keyword evidence="2 6" id="KW-0489">Methyltransferase</keyword>
<feature type="domain" description="Bin3-type SAM" evidence="7">
    <location>
        <begin position="102"/>
        <end position="373"/>
    </location>
</feature>
<dbReference type="Proteomes" id="UP000053201">
    <property type="component" value="Unassembled WGS sequence"/>
</dbReference>
<evidence type="ECO:0000313" key="9">
    <source>
        <dbReference type="Proteomes" id="UP000053201"/>
    </source>
</evidence>
<dbReference type="Gene3D" id="3.40.50.150">
    <property type="entry name" value="Vaccinia Virus protein VP39"/>
    <property type="match status" value="1"/>
</dbReference>
<dbReference type="PANTHER" id="PTHR12315:SF0">
    <property type="entry name" value="7SK SNRNA METHYLPHOSPHATE CAPPING ENZYME"/>
    <property type="match status" value="1"/>
</dbReference>
<evidence type="ECO:0000313" key="8">
    <source>
        <dbReference type="EMBL" id="KNC99723.1"/>
    </source>
</evidence>
<dbReference type="GO" id="GO:0008171">
    <property type="term" value="F:O-methyltransferase activity"/>
    <property type="evidence" value="ECO:0007669"/>
    <property type="project" value="UniProtKB-UniRule"/>
</dbReference>
<evidence type="ECO:0000259" key="7">
    <source>
        <dbReference type="PROSITE" id="PS51515"/>
    </source>
</evidence>
<dbReference type="InterPro" id="IPR029063">
    <property type="entry name" value="SAM-dependent_MTases_sf"/>
</dbReference>
<dbReference type="VEuPathDB" id="FungiDB:SPPG_05105"/>
<dbReference type="GeneID" id="27688507"/>
<dbReference type="InterPro" id="IPR010675">
    <property type="entry name" value="Bin3_C"/>
</dbReference>